<evidence type="ECO:0000313" key="3">
    <source>
        <dbReference type="Proteomes" id="UP001152795"/>
    </source>
</evidence>
<sequence length="181" mass="20237">MRRALLERPVSGTTASVNRIDYSSITIKVKNIDGISTYHNIEFEDTGIRVWKAFGIGEDVGKHGNTVQSESLYDQLRRDWAEKFLTIDCRKKSKNAGVVESMGAVSSDQNACENRMVWALSKSRAGSIRFSQNVRDYLTERFDLGEITGMKSNPSDVENDMRSARNERMAGTKSVSLETSG</sequence>
<dbReference type="OrthoDB" id="6046219at2759"/>
<dbReference type="PANTHER" id="PTHR33845:SF1">
    <property type="entry name" value="C2H2-TYPE DOMAIN-CONTAINING PROTEIN"/>
    <property type="match status" value="1"/>
</dbReference>
<evidence type="ECO:0000256" key="1">
    <source>
        <dbReference type="SAM" id="MobiDB-lite"/>
    </source>
</evidence>
<organism evidence="2 3">
    <name type="scientific">Paramuricea clavata</name>
    <name type="common">Red gorgonian</name>
    <name type="synonym">Violescent sea-whip</name>
    <dbReference type="NCBI Taxonomy" id="317549"/>
    <lineage>
        <taxon>Eukaryota</taxon>
        <taxon>Metazoa</taxon>
        <taxon>Cnidaria</taxon>
        <taxon>Anthozoa</taxon>
        <taxon>Octocorallia</taxon>
        <taxon>Malacalcyonacea</taxon>
        <taxon>Plexauridae</taxon>
        <taxon>Paramuricea</taxon>
    </lineage>
</organism>
<dbReference type="PANTHER" id="PTHR33845">
    <property type="entry name" value="C2H2-TYPE DOMAIN-CONTAINING PROTEIN"/>
    <property type="match status" value="1"/>
</dbReference>
<feature type="compositionally biased region" description="Basic and acidic residues" evidence="1">
    <location>
        <begin position="159"/>
        <end position="170"/>
    </location>
</feature>
<comment type="caution">
    <text evidence="2">The sequence shown here is derived from an EMBL/GenBank/DDBJ whole genome shotgun (WGS) entry which is preliminary data.</text>
</comment>
<gene>
    <name evidence="2" type="ORF">PACLA_8A047911</name>
</gene>
<dbReference type="EMBL" id="CACRXK020028071">
    <property type="protein sequence ID" value="CAB4041281.1"/>
    <property type="molecule type" value="Genomic_DNA"/>
</dbReference>
<protein>
    <submittedName>
        <fullName evidence="2">Uncharacterized protein</fullName>
    </submittedName>
</protein>
<name>A0A6S7KDM6_PARCT</name>
<proteinExistence type="predicted"/>
<dbReference type="AlphaFoldDB" id="A0A6S7KDM6"/>
<reference evidence="2" key="1">
    <citation type="submission" date="2020-04" db="EMBL/GenBank/DDBJ databases">
        <authorList>
            <person name="Alioto T."/>
            <person name="Alioto T."/>
            <person name="Gomez Garrido J."/>
        </authorList>
    </citation>
    <scope>NUCLEOTIDE SEQUENCE</scope>
    <source>
        <strain evidence="2">A484AB</strain>
    </source>
</reference>
<accession>A0A6S7KDM6</accession>
<dbReference type="Proteomes" id="UP001152795">
    <property type="component" value="Unassembled WGS sequence"/>
</dbReference>
<evidence type="ECO:0000313" key="2">
    <source>
        <dbReference type="EMBL" id="CAB4041281.1"/>
    </source>
</evidence>
<feature type="region of interest" description="Disordered" evidence="1">
    <location>
        <begin position="150"/>
        <end position="181"/>
    </location>
</feature>
<keyword evidence="3" id="KW-1185">Reference proteome</keyword>